<dbReference type="InterPro" id="IPR002731">
    <property type="entry name" value="ATPase_BadF"/>
</dbReference>
<proteinExistence type="predicted"/>
<feature type="domain" description="ATPase BadF/BadG/BcrA/BcrD type" evidence="1">
    <location>
        <begin position="97"/>
        <end position="278"/>
    </location>
</feature>
<accession>A0ABS2CRP4</accession>
<dbReference type="InterPro" id="IPR043129">
    <property type="entry name" value="ATPase_NBD"/>
</dbReference>
<dbReference type="Gene3D" id="3.30.420.40">
    <property type="match status" value="2"/>
</dbReference>
<dbReference type="RefSeq" id="WP_204133022.1">
    <property type="nucleotide sequence ID" value="NZ_JAFDVD010000027.1"/>
</dbReference>
<name>A0ABS2CRP4_9MICO</name>
<reference evidence="2" key="1">
    <citation type="submission" date="2021-02" db="EMBL/GenBank/DDBJ databases">
        <title>Phycicoccus sp. MQZ13P-5T, whole genome shotgun sequence.</title>
        <authorList>
            <person name="Tuo L."/>
        </authorList>
    </citation>
    <scope>NUCLEOTIDE SEQUENCE</scope>
    <source>
        <strain evidence="2">MQZ13P-5</strain>
    </source>
</reference>
<dbReference type="SUPFAM" id="SSF53067">
    <property type="entry name" value="Actin-like ATPase domain"/>
    <property type="match status" value="1"/>
</dbReference>
<dbReference type="PANTHER" id="PTHR43190:SF3">
    <property type="entry name" value="N-ACETYL-D-GLUCOSAMINE KINASE"/>
    <property type="match status" value="1"/>
</dbReference>
<gene>
    <name evidence="2" type="ORF">JQN70_19335</name>
</gene>
<keyword evidence="3" id="KW-1185">Reference proteome</keyword>
<evidence type="ECO:0000313" key="2">
    <source>
        <dbReference type="EMBL" id="MBM6402554.1"/>
    </source>
</evidence>
<organism evidence="2 3">
    <name type="scientific">Phycicoccus sonneratiae</name>
    <dbReference type="NCBI Taxonomy" id="2807628"/>
    <lineage>
        <taxon>Bacteria</taxon>
        <taxon>Bacillati</taxon>
        <taxon>Actinomycetota</taxon>
        <taxon>Actinomycetes</taxon>
        <taxon>Micrococcales</taxon>
        <taxon>Intrasporangiaceae</taxon>
        <taxon>Phycicoccus</taxon>
    </lineage>
</organism>
<evidence type="ECO:0000259" key="1">
    <source>
        <dbReference type="Pfam" id="PF01869"/>
    </source>
</evidence>
<dbReference type="Pfam" id="PF01869">
    <property type="entry name" value="BcrAD_BadFG"/>
    <property type="match status" value="1"/>
</dbReference>
<dbReference type="PANTHER" id="PTHR43190">
    <property type="entry name" value="N-ACETYL-D-GLUCOSAMINE KINASE"/>
    <property type="match status" value="1"/>
</dbReference>
<comment type="caution">
    <text evidence="2">The sequence shown here is derived from an EMBL/GenBank/DDBJ whole genome shotgun (WGS) entry which is preliminary data.</text>
</comment>
<dbReference type="InterPro" id="IPR052519">
    <property type="entry name" value="Euk-type_GlcNAc_Kinase"/>
</dbReference>
<protein>
    <recommendedName>
        <fullName evidence="1">ATPase BadF/BadG/BcrA/BcrD type domain-containing protein</fullName>
    </recommendedName>
</protein>
<sequence length="312" mass="30796">MSTLVAVDVGGSGLRLLVCRDGVGGPPRSAAGARVGAAGLDVAALAADARALLDAEGVDRPDAVCWSTRGLLFLADPADVLLAVGAALGARRTAVVSDAVASLVGALGEVVPGAVVAAGTGAVAFGSDFDDHWTRVDGWGHVLGDRGSAAWVGMEGLRVALRARDGVDGGSAGLLDAAQDLLGPCETWPRRVMTGADAPEALASVAPLVTAAAASGDVVAAGVCVAAGRSLGESLLAAAAGLERPRLVVTGGLLRADAVRSALDEVVHDAGLDVTRSVGGALDGALVLASRLDATGDLPRHPEYVHVGAPRA</sequence>
<dbReference type="EMBL" id="JAFDVD010000027">
    <property type="protein sequence ID" value="MBM6402554.1"/>
    <property type="molecule type" value="Genomic_DNA"/>
</dbReference>
<evidence type="ECO:0000313" key="3">
    <source>
        <dbReference type="Proteomes" id="UP001430172"/>
    </source>
</evidence>
<dbReference type="Proteomes" id="UP001430172">
    <property type="component" value="Unassembled WGS sequence"/>
</dbReference>